<gene>
    <name evidence="6" type="ORF">B5G21_02465</name>
</gene>
<evidence type="ECO:0000256" key="4">
    <source>
        <dbReference type="SAM" id="MobiDB-lite"/>
    </source>
</evidence>
<dbReference type="RefSeq" id="WP_087185886.1">
    <property type="nucleotide sequence ID" value="NZ_NFHO01000002.1"/>
</dbReference>
<dbReference type="Gene3D" id="1.10.10.10">
    <property type="entry name" value="Winged helix-like DNA-binding domain superfamily/Winged helix DNA-binding domain"/>
    <property type="match status" value="1"/>
</dbReference>
<proteinExistence type="predicted"/>
<dbReference type="InterPro" id="IPR001845">
    <property type="entry name" value="HTH_ArsR_DNA-bd_dom"/>
</dbReference>
<evidence type="ECO:0000313" key="6">
    <source>
        <dbReference type="EMBL" id="OUN44147.1"/>
    </source>
</evidence>
<keyword evidence="2" id="KW-0238">DNA-binding</keyword>
<comment type="caution">
    <text evidence="6">The sequence shown here is derived from an EMBL/GenBank/DDBJ whole genome shotgun (WGS) entry which is preliminary data.</text>
</comment>
<keyword evidence="7" id="KW-1185">Reference proteome</keyword>
<dbReference type="SUPFAM" id="SSF46785">
    <property type="entry name" value="Winged helix' DNA-binding domain"/>
    <property type="match status" value="1"/>
</dbReference>
<dbReference type="AlphaFoldDB" id="A0A1Y3UAK8"/>
<dbReference type="STRING" id="1118060.GCA_000311845_01641"/>
<dbReference type="Proteomes" id="UP000196560">
    <property type="component" value="Unassembled WGS sequence"/>
</dbReference>
<dbReference type="PRINTS" id="PR00778">
    <property type="entry name" value="HTHARSR"/>
</dbReference>
<evidence type="ECO:0000256" key="2">
    <source>
        <dbReference type="ARBA" id="ARBA00023125"/>
    </source>
</evidence>
<feature type="compositionally biased region" description="Polar residues" evidence="4">
    <location>
        <begin position="131"/>
        <end position="141"/>
    </location>
</feature>
<dbReference type="Pfam" id="PF01022">
    <property type="entry name" value="HTH_5"/>
    <property type="match status" value="1"/>
</dbReference>
<feature type="domain" description="HTH arsR-type" evidence="5">
    <location>
        <begin position="17"/>
        <end position="120"/>
    </location>
</feature>
<dbReference type="InterPro" id="IPR051081">
    <property type="entry name" value="HTH_MetalResp_TranReg"/>
</dbReference>
<dbReference type="GO" id="GO:0003677">
    <property type="term" value="F:DNA binding"/>
    <property type="evidence" value="ECO:0007669"/>
    <property type="project" value="UniProtKB-KW"/>
</dbReference>
<sequence>MSDICGSQAAARSMQQLAREFSACRDMLVALGNENRQLIFVALLEHPGGVRVSDLAKLARLSRPAASHHLKVLQDAGLVDHYQQGTKNFHHASARLDRWAQLARVTTHAEQFVRLVQELDARAEAGKHACSESSSDPSPATDSRAAANPSPAAGPSTATRSAAKSPTSATFAAAGSSSAGSSSTAGLSTAGPSPAAGSSPSPHSAISRKEPA</sequence>
<dbReference type="SMART" id="SM00418">
    <property type="entry name" value="HTH_ARSR"/>
    <property type="match status" value="1"/>
</dbReference>
<evidence type="ECO:0000313" key="7">
    <source>
        <dbReference type="Proteomes" id="UP000196560"/>
    </source>
</evidence>
<feature type="compositionally biased region" description="Low complexity" evidence="4">
    <location>
        <begin position="143"/>
        <end position="205"/>
    </location>
</feature>
<feature type="region of interest" description="Disordered" evidence="4">
    <location>
        <begin position="126"/>
        <end position="212"/>
    </location>
</feature>
<keyword evidence="1" id="KW-0805">Transcription regulation</keyword>
<dbReference type="PROSITE" id="PS50987">
    <property type="entry name" value="HTH_ARSR_2"/>
    <property type="match status" value="1"/>
</dbReference>
<dbReference type="PANTHER" id="PTHR33154:SF33">
    <property type="entry name" value="TRANSCRIPTIONAL REPRESSOR SDPR"/>
    <property type="match status" value="1"/>
</dbReference>
<dbReference type="eggNOG" id="COG0640">
    <property type="taxonomic scope" value="Bacteria"/>
</dbReference>
<dbReference type="EMBL" id="NFHO01000002">
    <property type="protein sequence ID" value="OUN44147.1"/>
    <property type="molecule type" value="Genomic_DNA"/>
</dbReference>
<dbReference type="InterPro" id="IPR036388">
    <property type="entry name" value="WH-like_DNA-bd_sf"/>
</dbReference>
<evidence type="ECO:0000256" key="1">
    <source>
        <dbReference type="ARBA" id="ARBA00023015"/>
    </source>
</evidence>
<evidence type="ECO:0000259" key="5">
    <source>
        <dbReference type="PROSITE" id="PS50987"/>
    </source>
</evidence>
<dbReference type="PANTHER" id="PTHR33154">
    <property type="entry name" value="TRANSCRIPTIONAL REGULATOR, ARSR FAMILY"/>
    <property type="match status" value="1"/>
</dbReference>
<name>A0A1Y3UAK8_9ACTN</name>
<organism evidence="6 7">
    <name type="scientific">Enorma massiliensis</name>
    <dbReference type="NCBI Taxonomy" id="1472761"/>
    <lineage>
        <taxon>Bacteria</taxon>
        <taxon>Bacillati</taxon>
        <taxon>Actinomycetota</taxon>
        <taxon>Coriobacteriia</taxon>
        <taxon>Coriobacteriales</taxon>
        <taxon>Coriobacteriaceae</taxon>
        <taxon>Enorma</taxon>
    </lineage>
</organism>
<protein>
    <recommendedName>
        <fullName evidence="5">HTH arsR-type domain-containing protein</fullName>
    </recommendedName>
</protein>
<accession>A0A1Y3UAK8</accession>
<dbReference type="CDD" id="cd00090">
    <property type="entry name" value="HTH_ARSR"/>
    <property type="match status" value="1"/>
</dbReference>
<reference evidence="7" key="1">
    <citation type="submission" date="2017-04" db="EMBL/GenBank/DDBJ databases">
        <title>Function of individual gut microbiota members based on whole genome sequencing of pure cultures obtained from chicken caecum.</title>
        <authorList>
            <person name="Medvecky M."/>
            <person name="Cejkova D."/>
            <person name="Polansky O."/>
            <person name="Karasova D."/>
            <person name="Kubasova T."/>
            <person name="Cizek A."/>
            <person name="Rychlik I."/>
        </authorList>
    </citation>
    <scope>NUCLEOTIDE SEQUENCE [LARGE SCALE GENOMIC DNA]</scope>
    <source>
        <strain evidence="7">An70</strain>
    </source>
</reference>
<evidence type="ECO:0000256" key="3">
    <source>
        <dbReference type="ARBA" id="ARBA00023163"/>
    </source>
</evidence>
<keyword evidence="3" id="KW-0804">Transcription</keyword>
<dbReference type="InterPro" id="IPR011991">
    <property type="entry name" value="ArsR-like_HTH"/>
</dbReference>
<dbReference type="InterPro" id="IPR036390">
    <property type="entry name" value="WH_DNA-bd_sf"/>
</dbReference>
<dbReference type="GO" id="GO:0003700">
    <property type="term" value="F:DNA-binding transcription factor activity"/>
    <property type="evidence" value="ECO:0007669"/>
    <property type="project" value="InterPro"/>
</dbReference>